<reference evidence="2" key="2">
    <citation type="journal article" date="2011" name="Proc. Natl. Acad. Sci. U.S.A.">
        <title>Obligate biotrophy features unraveled by the genomic analysis of rust fungi.</title>
        <authorList>
            <person name="Duplessis S."/>
            <person name="Cuomo C.A."/>
            <person name="Lin Y.-C."/>
            <person name="Aerts A."/>
            <person name="Tisserant E."/>
            <person name="Veneault-Fourrey C."/>
            <person name="Joly D.L."/>
            <person name="Hacquard S."/>
            <person name="Amselem J."/>
            <person name="Cantarel B.L."/>
            <person name="Chiu R."/>
            <person name="Coutinho P.M."/>
            <person name="Feau N."/>
            <person name="Field M."/>
            <person name="Frey P."/>
            <person name="Gelhaye E."/>
            <person name="Goldberg J."/>
            <person name="Grabherr M.G."/>
            <person name="Kodira C.D."/>
            <person name="Kohler A."/>
            <person name="Kuees U."/>
            <person name="Lindquist E.A."/>
            <person name="Lucas S.M."/>
            <person name="Mago R."/>
            <person name="Mauceli E."/>
            <person name="Morin E."/>
            <person name="Murat C."/>
            <person name="Pangilinan J.L."/>
            <person name="Park R."/>
            <person name="Pearson M."/>
            <person name="Quesneville H."/>
            <person name="Rouhier N."/>
            <person name="Sakthikumar S."/>
            <person name="Salamov A.A."/>
            <person name="Schmutz J."/>
            <person name="Selles B."/>
            <person name="Shapiro H."/>
            <person name="Tanguay P."/>
            <person name="Tuskan G.A."/>
            <person name="Henrissat B."/>
            <person name="Van de Peer Y."/>
            <person name="Rouze P."/>
            <person name="Ellis J.G."/>
            <person name="Dodds P.N."/>
            <person name="Schein J.E."/>
            <person name="Zhong S."/>
            <person name="Hamelin R.C."/>
            <person name="Grigoriev I.V."/>
            <person name="Szabo L.J."/>
            <person name="Martin F."/>
        </authorList>
    </citation>
    <scope>NUCLEOTIDE SEQUENCE [LARGE SCALE GENOMIC DNA]</scope>
    <source>
        <strain evidence="2">CRL 75-36-700-3 / race SCCL</strain>
    </source>
</reference>
<dbReference type="VEuPathDB" id="FungiDB:PGTG_05257"/>
<dbReference type="Proteomes" id="UP000008783">
    <property type="component" value="Unassembled WGS sequence"/>
</dbReference>
<accession>E3K6N6</accession>
<name>E3K6N6_PUCGT</name>
<dbReference type="EMBL" id="DS178274">
    <property type="protein sequence ID" value="EFP80032.2"/>
    <property type="molecule type" value="Genomic_DNA"/>
</dbReference>
<protein>
    <submittedName>
        <fullName evidence="1">Uncharacterized protein</fullName>
    </submittedName>
</protein>
<dbReference type="HOGENOM" id="CLU_1289491_0_0_1"/>
<dbReference type="OrthoDB" id="10505854at2759"/>
<dbReference type="GeneID" id="10534049"/>
<dbReference type="KEGG" id="pgr:PGTG_05257"/>
<dbReference type="AlphaFoldDB" id="E3K6N6"/>
<gene>
    <name evidence="1" type="ORF">PGTG_05257</name>
</gene>
<proteinExistence type="predicted"/>
<keyword evidence="2" id="KW-1185">Reference proteome</keyword>
<evidence type="ECO:0000313" key="2">
    <source>
        <dbReference type="Proteomes" id="UP000008783"/>
    </source>
</evidence>
<dbReference type="RefSeq" id="XP_003324451.2">
    <property type="nucleotide sequence ID" value="XM_003324403.2"/>
</dbReference>
<organism evidence="1 2">
    <name type="scientific">Puccinia graminis f. sp. tritici (strain CRL 75-36-700-3 / race SCCL)</name>
    <name type="common">Black stem rust fungus</name>
    <dbReference type="NCBI Taxonomy" id="418459"/>
    <lineage>
        <taxon>Eukaryota</taxon>
        <taxon>Fungi</taxon>
        <taxon>Dikarya</taxon>
        <taxon>Basidiomycota</taxon>
        <taxon>Pucciniomycotina</taxon>
        <taxon>Pucciniomycetes</taxon>
        <taxon>Pucciniales</taxon>
        <taxon>Pucciniaceae</taxon>
        <taxon>Puccinia</taxon>
    </lineage>
</organism>
<reference key="1">
    <citation type="submission" date="2007-01" db="EMBL/GenBank/DDBJ databases">
        <title>The Genome Sequence of Puccinia graminis f. sp. tritici Strain CRL 75-36-700-3.</title>
        <authorList>
            <consortium name="The Broad Institute Genome Sequencing Platform"/>
            <person name="Birren B."/>
            <person name="Lander E."/>
            <person name="Galagan J."/>
            <person name="Nusbaum C."/>
            <person name="Devon K."/>
            <person name="Cuomo C."/>
            <person name="Jaffe D."/>
            <person name="Butler J."/>
            <person name="Alvarez P."/>
            <person name="Gnerre S."/>
            <person name="Grabherr M."/>
            <person name="Mauceli E."/>
            <person name="Brockman W."/>
            <person name="Young S."/>
            <person name="LaButti K."/>
            <person name="Sykes S."/>
            <person name="DeCaprio D."/>
            <person name="Crawford M."/>
            <person name="Koehrsen M."/>
            <person name="Engels R."/>
            <person name="Montgomery P."/>
            <person name="Pearson M."/>
            <person name="Howarth C."/>
            <person name="Larson L."/>
            <person name="White J."/>
            <person name="Zeng Q."/>
            <person name="Kodira C."/>
            <person name="Yandava C."/>
            <person name="Alvarado L."/>
            <person name="O'Leary S."/>
            <person name="Szabo L."/>
            <person name="Dean R."/>
            <person name="Schein J."/>
        </authorList>
    </citation>
    <scope>NUCLEOTIDE SEQUENCE</scope>
    <source>
        <strain>CRL 75-36-700-3</strain>
    </source>
</reference>
<dbReference type="InParanoid" id="E3K6N6"/>
<sequence length="206" mass="22978">MSRFGLDLLGRENPPPGYYSASKYWRVQGVGDQPVNLMVQMVDCHTSYKLFSPKDASKPQGAWNMIKSKQQFLISFAAFKGTEAAIQNAIRFGSPHIDWKISMKLPAADEFLKPAKYTVNDKSSYSHWIATIVDNGKDHTDVVLEVAMVNPASLKKDEKLAIELNKHNLKQAAVQQASGSNPSVKASKFDPINILTNKIYATHPLW</sequence>
<evidence type="ECO:0000313" key="1">
    <source>
        <dbReference type="EMBL" id="EFP80032.2"/>
    </source>
</evidence>